<sequence length="44" mass="4925">WDKARLARIVLRVLHGSLNARLARTSRHDSLCVALTLKLSGLSR</sequence>
<accession>A0A392VVM9</accession>
<dbReference type="AlphaFoldDB" id="A0A392VVM9"/>
<organism evidence="1 2">
    <name type="scientific">Trifolium medium</name>
    <dbReference type="NCBI Taxonomy" id="97028"/>
    <lineage>
        <taxon>Eukaryota</taxon>
        <taxon>Viridiplantae</taxon>
        <taxon>Streptophyta</taxon>
        <taxon>Embryophyta</taxon>
        <taxon>Tracheophyta</taxon>
        <taxon>Spermatophyta</taxon>
        <taxon>Magnoliopsida</taxon>
        <taxon>eudicotyledons</taxon>
        <taxon>Gunneridae</taxon>
        <taxon>Pentapetalae</taxon>
        <taxon>rosids</taxon>
        <taxon>fabids</taxon>
        <taxon>Fabales</taxon>
        <taxon>Fabaceae</taxon>
        <taxon>Papilionoideae</taxon>
        <taxon>50 kb inversion clade</taxon>
        <taxon>NPAAA clade</taxon>
        <taxon>Hologalegina</taxon>
        <taxon>IRL clade</taxon>
        <taxon>Trifolieae</taxon>
        <taxon>Trifolium</taxon>
    </lineage>
</organism>
<comment type="caution">
    <text evidence="1">The sequence shown here is derived from an EMBL/GenBank/DDBJ whole genome shotgun (WGS) entry which is preliminary data.</text>
</comment>
<proteinExistence type="predicted"/>
<evidence type="ECO:0000313" key="1">
    <source>
        <dbReference type="EMBL" id="MCI91011.1"/>
    </source>
</evidence>
<evidence type="ECO:0000313" key="2">
    <source>
        <dbReference type="Proteomes" id="UP000265520"/>
    </source>
</evidence>
<name>A0A392VVM9_9FABA</name>
<dbReference type="Proteomes" id="UP000265520">
    <property type="component" value="Unassembled WGS sequence"/>
</dbReference>
<dbReference type="EMBL" id="LXQA011260192">
    <property type="protein sequence ID" value="MCI91011.1"/>
    <property type="molecule type" value="Genomic_DNA"/>
</dbReference>
<reference evidence="1 2" key="1">
    <citation type="journal article" date="2018" name="Front. Plant Sci.">
        <title>Red Clover (Trifolium pratense) and Zigzag Clover (T. medium) - A Picture of Genomic Similarities and Differences.</title>
        <authorList>
            <person name="Dluhosova J."/>
            <person name="Istvanek J."/>
            <person name="Nedelnik J."/>
            <person name="Repkova J."/>
        </authorList>
    </citation>
    <scope>NUCLEOTIDE SEQUENCE [LARGE SCALE GENOMIC DNA]</scope>
    <source>
        <strain evidence="2">cv. 10/8</strain>
        <tissue evidence="1">Leaf</tissue>
    </source>
</reference>
<protein>
    <submittedName>
        <fullName evidence="1">Uncharacterized protein</fullName>
    </submittedName>
</protein>
<keyword evidence="2" id="KW-1185">Reference proteome</keyword>
<feature type="non-terminal residue" evidence="1">
    <location>
        <position position="1"/>
    </location>
</feature>